<gene>
    <name evidence="1" type="ORF">UFOVP46_131</name>
</gene>
<evidence type="ECO:0000313" key="1">
    <source>
        <dbReference type="EMBL" id="CAB4123932.1"/>
    </source>
</evidence>
<protein>
    <submittedName>
        <fullName evidence="1">Uncharacterized protein</fullName>
    </submittedName>
</protein>
<sequence>MAFDDAGNERIDFAWGNMPLQPNHDYDEDFDLRLNIAAYPGDGFAEAILYHQDNEVRPSNMLDGVGNHVIALRQWSNFPNVAQDGVTGPTLTVDWWLDNVPATEFPDIVGSTVEDAIKQLREVGVADNFLTDALTDNSENPYLGGETIIPTSGVIIWHYMDPEDVIGTHWDGTPWLAKEANGLVEYAYSYPAEQTAITSYYQDGPDYFNSSNPEDNIAWPWWLSFSVIQTTDPNKNSWSWWN</sequence>
<name>A0A6J5KRQ3_9CAUD</name>
<accession>A0A6J5KRQ3</accession>
<dbReference type="EMBL" id="LR796174">
    <property type="protein sequence ID" value="CAB4123932.1"/>
    <property type="molecule type" value="Genomic_DNA"/>
</dbReference>
<reference evidence="1" key="1">
    <citation type="submission" date="2020-04" db="EMBL/GenBank/DDBJ databases">
        <authorList>
            <person name="Chiriac C."/>
            <person name="Salcher M."/>
            <person name="Ghai R."/>
            <person name="Kavagutti S V."/>
        </authorList>
    </citation>
    <scope>NUCLEOTIDE SEQUENCE</scope>
</reference>
<organism evidence="1">
    <name type="scientific">uncultured Caudovirales phage</name>
    <dbReference type="NCBI Taxonomy" id="2100421"/>
    <lineage>
        <taxon>Viruses</taxon>
        <taxon>Duplodnaviria</taxon>
        <taxon>Heunggongvirae</taxon>
        <taxon>Uroviricota</taxon>
        <taxon>Caudoviricetes</taxon>
        <taxon>Peduoviridae</taxon>
        <taxon>Maltschvirus</taxon>
        <taxon>Maltschvirus maltsch</taxon>
    </lineage>
</organism>
<proteinExistence type="predicted"/>